<dbReference type="Gene3D" id="3.40.50.720">
    <property type="entry name" value="NAD(P)-binding Rossmann-like Domain"/>
    <property type="match status" value="1"/>
</dbReference>
<dbReference type="NCBIfam" id="TIGR00507">
    <property type="entry name" value="aroE"/>
    <property type="match status" value="1"/>
</dbReference>
<dbReference type="EMBL" id="MZGX01000020">
    <property type="protein sequence ID" value="OPX43180.1"/>
    <property type="molecule type" value="Genomic_DNA"/>
</dbReference>
<comment type="caution">
    <text evidence="12">The sequence shown here is derived from an EMBL/GenBank/DDBJ whole genome shotgun (WGS) entry which is preliminary data.</text>
</comment>
<dbReference type="Pfam" id="PF18317">
    <property type="entry name" value="SDH_C"/>
    <property type="match status" value="1"/>
</dbReference>
<evidence type="ECO:0000313" key="13">
    <source>
        <dbReference type="Proteomes" id="UP000191554"/>
    </source>
</evidence>
<dbReference type="GO" id="GO:0050661">
    <property type="term" value="F:NADP binding"/>
    <property type="evidence" value="ECO:0007669"/>
    <property type="project" value="InterPro"/>
</dbReference>
<comment type="function">
    <text evidence="8">Involved in the biosynthesis of the chorismate, which leads to the biosynthesis of aromatic amino acids. Catalyzes the reversible NADPH linked reduction of 3-dehydroshikimate (DHSA) to yield shikimate (SA).</text>
</comment>
<evidence type="ECO:0000259" key="9">
    <source>
        <dbReference type="Pfam" id="PF01488"/>
    </source>
</evidence>
<evidence type="ECO:0000256" key="7">
    <source>
        <dbReference type="ARBA" id="ARBA00049442"/>
    </source>
</evidence>
<dbReference type="GO" id="GO:0004764">
    <property type="term" value="F:shikimate 3-dehydrogenase (NADP+) activity"/>
    <property type="evidence" value="ECO:0007669"/>
    <property type="project" value="UniProtKB-UniRule"/>
</dbReference>
<evidence type="ECO:0000256" key="1">
    <source>
        <dbReference type="ARBA" id="ARBA00004871"/>
    </source>
</evidence>
<accession>A0A1V4SH36</accession>
<feature type="domain" description="Shikimate dehydrogenase substrate binding N-terminal" evidence="10">
    <location>
        <begin position="16"/>
        <end position="98"/>
    </location>
</feature>
<comment type="similarity">
    <text evidence="8">Belongs to the shikimate dehydrogenase family.</text>
</comment>
<dbReference type="GO" id="GO:0009423">
    <property type="term" value="P:chorismate biosynthetic process"/>
    <property type="evidence" value="ECO:0007669"/>
    <property type="project" value="UniProtKB-UniRule"/>
</dbReference>
<dbReference type="InterPro" id="IPR022893">
    <property type="entry name" value="Shikimate_DH_fam"/>
</dbReference>
<evidence type="ECO:0000256" key="3">
    <source>
        <dbReference type="ARBA" id="ARBA00022605"/>
    </source>
</evidence>
<dbReference type="SUPFAM" id="SSF51735">
    <property type="entry name" value="NAD(P)-binding Rossmann-fold domains"/>
    <property type="match status" value="1"/>
</dbReference>
<name>A0A1V4SH36_RUMHU</name>
<comment type="caution">
    <text evidence="8">Lacks conserved residue(s) required for the propagation of feature annotation.</text>
</comment>
<dbReference type="OrthoDB" id="9792692at2"/>
<keyword evidence="6 8" id="KW-0057">Aromatic amino acid biosynthesis</keyword>
<dbReference type="PANTHER" id="PTHR21089:SF1">
    <property type="entry name" value="BIFUNCTIONAL 3-DEHYDROQUINATE DEHYDRATASE_SHIKIMATE DEHYDROGENASE, CHLOROPLASTIC"/>
    <property type="match status" value="1"/>
</dbReference>
<dbReference type="InterPro" id="IPR041121">
    <property type="entry name" value="SDH_C"/>
</dbReference>
<dbReference type="AlphaFoldDB" id="A0A1V4SH36"/>
<comment type="pathway">
    <text evidence="1 8">Metabolic intermediate biosynthesis; chorismate biosynthesis; chorismate from D-erythrose 4-phosphate and phosphoenolpyruvate: step 4/7.</text>
</comment>
<evidence type="ECO:0000256" key="5">
    <source>
        <dbReference type="ARBA" id="ARBA00023002"/>
    </source>
</evidence>
<dbReference type="InterPro" id="IPR013708">
    <property type="entry name" value="Shikimate_DH-bd_N"/>
</dbReference>
<evidence type="ECO:0000256" key="4">
    <source>
        <dbReference type="ARBA" id="ARBA00022857"/>
    </source>
</evidence>
<protein>
    <recommendedName>
        <fullName evidence="2 8">Shikimate dehydrogenase (NADP(+))</fullName>
        <shortName evidence="8">SDH</shortName>
        <ecNumber evidence="2 8">1.1.1.25</ecNumber>
    </recommendedName>
</protein>
<evidence type="ECO:0000256" key="2">
    <source>
        <dbReference type="ARBA" id="ARBA00012962"/>
    </source>
</evidence>
<reference evidence="12 13" key="1">
    <citation type="submission" date="2017-03" db="EMBL/GenBank/DDBJ databases">
        <title>Genome sequence of Clostridium hungatei DSM 14427.</title>
        <authorList>
            <person name="Poehlein A."/>
            <person name="Daniel R."/>
        </authorList>
    </citation>
    <scope>NUCLEOTIDE SEQUENCE [LARGE SCALE GENOMIC DNA]</scope>
    <source>
        <strain evidence="12 13">DSM 14427</strain>
    </source>
</reference>
<dbReference type="RefSeq" id="WP_080065381.1">
    <property type="nucleotide sequence ID" value="NZ_MZGX01000020.1"/>
</dbReference>
<comment type="subunit">
    <text evidence="8">Homodimer.</text>
</comment>
<feature type="binding site" evidence="8">
    <location>
        <position position="71"/>
    </location>
    <ligand>
        <name>shikimate</name>
        <dbReference type="ChEBI" id="CHEBI:36208"/>
    </ligand>
</feature>
<evidence type="ECO:0000256" key="8">
    <source>
        <dbReference type="HAMAP-Rule" id="MF_00222"/>
    </source>
</evidence>
<dbReference type="Proteomes" id="UP000191554">
    <property type="component" value="Unassembled WGS sequence"/>
</dbReference>
<dbReference type="Gene3D" id="3.40.50.10860">
    <property type="entry name" value="Leucine Dehydrogenase, chain A, domain 1"/>
    <property type="match status" value="1"/>
</dbReference>
<dbReference type="InterPro" id="IPR006151">
    <property type="entry name" value="Shikm_DH/Glu-tRNA_Rdtase"/>
</dbReference>
<feature type="binding site" evidence="8">
    <location>
        <position position="235"/>
    </location>
    <ligand>
        <name>shikimate</name>
        <dbReference type="ChEBI" id="CHEBI:36208"/>
    </ligand>
</feature>
<dbReference type="UniPathway" id="UPA00053">
    <property type="reaction ID" value="UER00087"/>
</dbReference>
<feature type="binding site" evidence="8">
    <location>
        <begin position="24"/>
        <end position="26"/>
    </location>
    <ligand>
        <name>shikimate</name>
        <dbReference type="ChEBI" id="CHEBI:36208"/>
    </ligand>
</feature>
<dbReference type="InterPro" id="IPR036291">
    <property type="entry name" value="NAD(P)-bd_dom_sf"/>
</dbReference>
<dbReference type="Pfam" id="PF08501">
    <property type="entry name" value="Shikimate_dh_N"/>
    <property type="match status" value="1"/>
</dbReference>
<feature type="binding site" evidence="8">
    <location>
        <position position="256"/>
    </location>
    <ligand>
        <name>NADP(+)</name>
        <dbReference type="ChEBI" id="CHEBI:58349"/>
    </ligand>
</feature>
<comment type="catalytic activity">
    <reaction evidence="7 8">
        <text>shikimate + NADP(+) = 3-dehydroshikimate + NADPH + H(+)</text>
        <dbReference type="Rhea" id="RHEA:17737"/>
        <dbReference type="ChEBI" id="CHEBI:15378"/>
        <dbReference type="ChEBI" id="CHEBI:16630"/>
        <dbReference type="ChEBI" id="CHEBI:36208"/>
        <dbReference type="ChEBI" id="CHEBI:57783"/>
        <dbReference type="ChEBI" id="CHEBI:58349"/>
        <dbReference type="EC" id="1.1.1.25"/>
    </reaction>
</comment>
<organism evidence="12 13">
    <name type="scientific">Ruminiclostridium hungatei</name>
    <name type="common">Clostridium hungatei</name>
    <dbReference type="NCBI Taxonomy" id="48256"/>
    <lineage>
        <taxon>Bacteria</taxon>
        <taxon>Bacillati</taxon>
        <taxon>Bacillota</taxon>
        <taxon>Clostridia</taxon>
        <taxon>Eubacteriales</taxon>
        <taxon>Oscillospiraceae</taxon>
        <taxon>Ruminiclostridium</taxon>
    </lineage>
</organism>
<evidence type="ECO:0000313" key="12">
    <source>
        <dbReference type="EMBL" id="OPX43180.1"/>
    </source>
</evidence>
<dbReference type="InterPro" id="IPR046346">
    <property type="entry name" value="Aminoacid_DH-like_N_sf"/>
</dbReference>
<feature type="binding site" evidence="8">
    <location>
        <position position="263"/>
    </location>
    <ligand>
        <name>shikimate</name>
        <dbReference type="ChEBI" id="CHEBI:36208"/>
    </ligand>
</feature>
<gene>
    <name evidence="8 12" type="primary">aroE</name>
    <name evidence="12" type="ORF">CLHUN_29300</name>
</gene>
<dbReference type="SUPFAM" id="SSF53223">
    <property type="entry name" value="Aminoacid dehydrogenase-like, N-terminal domain"/>
    <property type="match status" value="1"/>
</dbReference>
<feature type="domain" description="Quinate/shikimate 5-dehydrogenase/glutamyl-tRNA reductase" evidence="9">
    <location>
        <begin position="126"/>
        <end position="176"/>
    </location>
</feature>
<sequence>MRLNETVNGKTALFGLIGCPVEHTKSPYIHNTLFDEFNINAIYVPVHVGQGDLQKAVEGMRAQNFSGFNITVPYKKEIIKYLDDVSNDALLMGAVNTVKNIDGRLKGYNTDAEGFSRDFKDSFETGFEGKRIVLLGAGGTARALAIKLAAEGAEKLTIVNRTLENAKNIVELVRNNYGNVIDGITPDAPGFARSFEESHIIINTTPAGMSTYETKTPFDRNFTFQNQQLVYDVIYTPVKTRFLEQAEECGCKIRNGFGMLINQGISAFEIWTGKAVARSQATKILNLIVEIEDLEKK</sequence>
<feature type="binding site" evidence="8">
    <location>
        <position position="96"/>
    </location>
    <ligand>
        <name>shikimate</name>
        <dbReference type="ChEBI" id="CHEBI:36208"/>
    </ligand>
</feature>
<dbReference type="GO" id="GO:0009073">
    <property type="term" value="P:aromatic amino acid family biosynthetic process"/>
    <property type="evidence" value="ECO:0007669"/>
    <property type="project" value="UniProtKB-KW"/>
</dbReference>
<dbReference type="GO" id="GO:0019632">
    <property type="term" value="P:shikimate metabolic process"/>
    <property type="evidence" value="ECO:0007669"/>
    <property type="project" value="InterPro"/>
</dbReference>
<feature type="domain" description="SDH C-terminal" evidence="11">
    <location>
        <begin position="256"/>
        <end position="278"/>
    </location>
</feature>
<dbReference type="PANTHER" id="PTHR21089">
    <property type="entry name" value="SHIKIMATE DEHYDROGENASE"/>
    <property type="match status" value="1"/>
</dbReference>
<evidence type="ECO:0000259" key="10">
    <source>
        <dbReference type="Pfam" id="PF08501"/>
    </source>
</evidence>
<dbReference type="Pfam" id="PF01488">
    <property type="entry name" value="Shikimate_DH"/>
    <property type="match status" value="1"/>
</dbReference>
<keyword evidence="3 8" id="KW-0028">Amino-acid biosynthesis</keyword>
<feature type="binding site" evidence="8">
    <location>
        <position position="111"/>
    </location>
    <ligand>
        <name>shikimate</name>
        <dbReference type="ChEBI" id="CHEBI:36208"/>
    </ligand>
</feature>
<dbReference type="STRING" id="48256.CLHUN_29300"/>
<proteinExistence type="inferred from homology"/>
<evidence type="ECO:0000259" key="11">
    <source>
        <dbReference type="Pfam" id="PF18317"/>
    </source>
</evidence>
<keyword evidence="4 8" id="KW-0521">NADP</keyword>
<evidence type="ECO:0000256" key="6">
    <source>
        <dbReference type="ARBA" id="ARBA00023141"/>
    </source>
</evidence>
<keyword evidence="5 8" id="KW-0560">Oxidoreductase</keyword>
<dbReference type="HAMAP" id="MF_00222">
    <property type="entry name" value="Shikimate_DH_AroE"/>
    <property type="match status" value="1"/>
</dbReference>
<dbReference type="GO" id="GO:0008652">
    <property type="term" value="P:amino acid biosynthetic process"/>
    <property type="evidence" value="ECO:0007669"/>
    <property type="project" value="UniProtKB-KW"/>
</dbReference>
<feature type="active site" description="Proton acceptor" evidence="8">
    <location>
        <position position="75"/>
    </location>
</feature>
<feature type="binding site" evidence="8">
    <location>
        <position position="233"/>
    </location>
    <ligand>
        <name>NADP(+)</name>
        <dbReference type="ChEBI" id="CHEBI:58349"/>
    </ligand>
</feature>
<dbReference type="EC" id="1.1.1.25" evidence="2 8"/>
<dbReference type="InterPro" id="IPR011342">
    <property type="entry name" value="Shikimate_DH"/>
</dbReference>
<dbReference type="CDD" id="cd01065">
    <property type="entry name" value="NAD_bind_Shikimate_DH"/>
    <property type="match status" value="1"/>
</dbReference>
<keyword evidence="13" id="KW-1185">Reference proteome</keyword>